<dbReference type="Proteomes" id="UP001241747">
    <property type="component" value="Unassembled WGS sequence"/>
</dbReference>
<dbReference type="PANTHER" id="PTHR33992:SF1">
    <property type="entry name" value="RIBONUCLEASE P PROTEIN COMPONENT"/>
    <property type="match status" value="1"/>
</dbReference>
<organism evidence="9 10">
    <name type="scientific">Xanthobacter agilis</name>
    <dbReference type="NCBI Taxonomy" id="47492"/>
    <lineage>
        <taxon>Bacteria</taxon>
        <taxon>Pseudomonadati</taxon>
        <taxon>Pseudomonadota</taxon>
        <taxon>Alphaproteobacteria</taxon>
        <taxon>Hyphomicrobiales</taxon>
        <taxon>Xanthobacteraceae</taxon>
        <taxon>Xanthobacter</taxon>
    </lineage>
</organism>
<comment type="similarity">
    <text evidence="6">Belongs to the RnpA family.</text>
</comment>
<keyword evidence="1 6" id="KW-0819">tRNA processing</keyword>
<comment type="caution">
    <text evidence="9">The sequence shown here is derived from an EMBL/GenBank/DDBJ whole genome shotgun (WGS) entry which is preliminary data.</text>
</comment>
<dbReference type="PANTHER" id="PTHR33992">
    <property type="entry name" value="RIBONUCLEASE P PROTEIN COMPONENT"/>
    <property type="match status" value="1"/>
</dbReference>
<comment type="subunit">
    <text evidence="6">Consists of a catalytic RNA component (M1 or rnpB) and a protein subunit.</text>
</comment>
<evidence type="ECO:0000313" key="9">
    <source>
        <dbReference type="EMBL" id="MDQ0503759.1"/>
    </source>
</evidence>
<dbReference type="RefSeq" id="WP_307499641.1">
    <property type="nucleotide sequence ID" value="NZ_JABWGX010000006.1"/>
</dbReference>
<keyword evidence="10" id="KW-1185">Reference proteome</keyword>
<evidence type="ECO:0000256" key="1">
    <source>
        <dbReference type="ARBA" id="ARBA00022694"/>
    </source>
</evidence>
<keyword evidence="4 6" id="KW-0378">Hydrolase</keyword>
<dbReference type="EC" id="3.1.26.5" evidence="6 7"/>
<evidence type="ECO:0000256" key="4">
    <source>
        <dbReference type="ARBA" id="ARBA00022801"/>
    </source>
</evidence>
<evidence type="ECO:0000313" key="10">
    <source>
        <dbReference type="Proteomes" id="UP001241747"/>
    </source>
</evidence>
<accession>A0ABU0L9E8</accession>
<dbReference type="InterPro" id="IPR000100">
    <property type="entry name" value="RNase_P"/>
</dbReference>
<dbReference type="Gene3D" id="3.30.230.10">
    <property type="match status" value="1"/>
</dbReference>
<dbReference type="InterPro" id="IPR014721">
    <property type="entry name" value="Ribsml_uS5_D2-typ_fold_subgr"/>
</dbReference>
<gene>
    <name evidence="6" type="primary">rnpA</name>
    <name evidence="9" type="ORF">QOZ94_000529</name>
</gene>
<sequence length="218" mass="22808">MPIVDQLRKRRDFLAAAKAERAGVSAFLLQGRNRGDEGDIRIGFTVTKKTGNAVVRNRIRRRLREVVRQVLPEAGRLGYDYVLVAREQALAAPFSSLLSDLGRALRKLHDPARPPRQGAPRRPSPASAGGAPVAAATDRRGDDPADAAGSHAPSRSAGPRKGRGAGFGRDDASATSGKATRAGARRDDLAAGRASASHGETQISSDPLAPSADGGHSA</sequence>
<dbReference type="EMBL" id="JAUSVY010000001">
    <property type="protein sequence ID" value="MDQ0503759.1"/>
    <property type="molecule type" value="Genomic_DNA"/>
</dbReference>
<evidence type="ECO:0000256" key="8">
    <source>
        <dbReference type="SAM" id="MobiDB-lite"/>
    </source>
</evidence>
<keyword evidence="5 6" id="KW-0694">RNA-binding</keyword>
<evidence type="ECO:0000256" key="5">
    <source>
        <dbReference type="ARBA" id="ARBA00022884"/>
    </source>
</evidence>
<dbReference type="HAMAP" id="MF_00227">
    <property type="entry name" value="RNase_P"/>
    <property type="match status" value="1"/>
</dbReference>
<dbReference type="Pfam" id="PF00825">
    <property type="entry name" value="Ribonuclease_P"/>
    <property type="match status" value="1"/>
</dbReference>
<comment type="function">
    <text evidence="6">RNaseP catalyzes the removal of the 5'-leader sequence from pre-tRNA to produce the mature 5'-terminus. It can also cleave other RNA substrates such as 4.5S RNA. The protein component plays an auxiliary but essential role in vivo by binding to the 5'-leader sequence and broadening the substrate specificity of the ribozyme.</text>
</comment>
<protein>
    <recommendedName>
        <fullName evidence="6 7">Ribonuclease P protein component</fullName>
        <shortName evidence="6">RNase P protein</shortName>
        <shortName evidence="6">RNaseP protein</shortName>
        <ecNumber evidence="6 7">3.1.26.5</ecNumber>
    </recommendedName>
    <alternativeName>
        <fullName evidence="6">Protein C5</fullName>
    </alternativeName>
</protein>
<keyword evidence="2 6" id="KW-0540">Nuclease</keyword>
<feature type="region of interest" description="Disordered" evidence="8">
    <location>
        <begin position="109"/>
        <end position="218"/>
    </location>
</feature>
<reference evidence="9 10" key="1">
    <citation type="submission" date="2023-07" db="EMBL/GenBank/DDBJ databases">
        <title>Genomic Encyclopedia of Type Strains, Phase IV (KMG-IV): sequencing the most valuable type-strain genomes for metagenomic binning, comparative biology and taxonomic classification.</title>
        <authorList>
            <person name="Goeker M."/>
        </authorList>
    </citation>
    <scope>NUCLEOTIDE SEQUENCE [LARGE SCALE GENOMIC DNA]</scope>
    <source>
        <strain evidence="9 10">DSM 3770</strain>
    </source>
</reference>
<dbReference type="SUPFAM" id="SSF54211">
    <property type="entry name" value="Ribosomal protein S5 domain 2-like"/>
    <property type="match status" value="1"/>
</dbReference>
<proteinExistence type="inferred from homology"/>
<feature type="compositionally biased region" description="Low complexity" evidence="8">
    <location>
        <begin position="115"/>
        <end position="136"/>
    </location>
</feature>
<dbReference type="GO" id="GO:0004526">
    <property type="term" value="F:ribonuclease P activity"/>
    <property type="evidence" value="ECO:0007669"/>
    <property type="project" value="UniProtKB-EC"/>
</dbReference>
<comment type="catalytic activity">
    <reaction evidence="6">
        <text>Endonucleolytic cleavage of RNA, removing 5'-extranucleotides from tRNA precursor.</text>
        <dbReference type="EC" id="3.1.26.5"/>
    </reaction>
</comment>
<name>A0ABU0L9E8_XANAG</name>
<evidence type="ECO:0000256" key="6">
    <source>
        <dbReference type="HAMAP-Rule" id="MF_00227"/>
    </source>
</evidence>
<dbReference type="NCBIfam" id="TIGR00188">
    <property type="entry name" value="rnpA"/>
    <property type="match status" value="1"/>
</dbReference>
<evidence type="ECO:0000256" key="3">
    <source>
        <dbReference type="ARBA" id="ARBA00022759"/>
    </source>
</evidence>
<keyword evidence="3 6" id="KW-0255">Endonuclease</keyword>
<evidence type="ECO:0000256" key="7">
    <source>
        <dbReference type="NCBIfam" id="TIGR00188"/>
    </source>
</evidence>
<evidence type="ECO:0000256" key="2">
    <source>
        <dbReference type="ARBA" id="ARBA00022722"/>
    </source>
</evidence>
<dbReference type="InterPro" id="IPR020568">
    <property type="entry name" value="Ribosomal_Su5_D2-typ_SF"/>
</dbReference>